<evidence type="ECO:0000256" key="4">
    <source>
        <dbReference type="PROSITE-ProRule" id="PRU00335"/>
    </source>
</evidence>
<feature type="region of interest" description="Disordered" evidence="5">
    <location>
        <begin position="214"/>
        <end position="244"/>
    </location>
</feature>
<dbReference type="RefSeq" id="WP_131121971.1">
    <property type="nucleotide sequence ID" value="NZ_SIXH01000008.1"/>
</dbReference>
<evidence type="ECO:0000256" key="1">
    <source>
        <dbReference type="ARBA" id="ARBA00023015"/>
    </source>
</evidence>
<gene>
    <name evidence="7" type="ORF">EYS09_01825</name>
</gene>
<dbReference type="GO" id="GO:0003700">
    <property type="term" value="F:DNA-binding transcription factor activity"/>
    <property type="evidence" value="ECO:0007669"/>
    <property type="project" value="TreeGrafter"/>
</dbReference>
<organism evidence="7 8">
    <name type="scientific">Streptomyces kasugaensis</name>
    <dbReference type="NCBI Taxonomy" id="1946"/>
    <lineage>
        <taxon>Bacteria</taxon>
        <taxon>Bacillati</taxon>
        <taxon>Actinomycetota</taxon>
        <taxon>Actinomycetes</taxon>
        <taxon>Kitasatosporales</taxon>
        <taxon>Streptomycetaceae</taxon>
        <taxon>Streptomyces</taxon>
    </lineage>
</organism>
<dbReference type="PANTHER" id="PTHR30055">
    <property type="entry name" value="HTH-TYPE TRANSCRIPTIONAL REGULATOR RUTR"/>
    <property type="match status" value="1"/>
</dbReference>
<dbReference type="InterPro" id="IPR009057">
    <property type="entry name" value="Homeodomain-like_sf"/>
</dbReference>
<dbReference type="Gene3D" id="1.10.10.60">
    <property type="entry name" value="Homeodomain-like"/>
    <property type="match status" value="1"/>
</dbReference>
<dbReference type="PROSITE" id="PS50977">
    <property type="entry name" value="HTH_TETR_2"/>
    <property type="match status" value="1"/>
</dbReference>
<keyword evidence="8" id="KW-1185">Reference proteome</keyword>
<feature type="compositionally biased region" description="Polar residues" evidence="5">
    <location>
        <begin position="1"/>
        <end position="11"/>
    </location>
</feature>
<dbReference type="EMBL" id="SIXH01000008">
    <property type="protein sequence ID" value="TBO61345.1"/>
    <property type="molecule type" value="Genomic_DNA"/>
</dbReference>
<dbReference type="GO" id="GO:0000976">
    <property type="term" value="F:transcription cis-regulatory region binding"/>
    <property type="evidence" value="ECO:0007669"/>
    <property type="project" value="TreeGrafter"/>
</dbReference>
<dbReference type="InterPro" id="IPR041347">
    <property type="entry name" value="MftR_C"/>
</dbReference>
<dbReference type="PRINTS" id="PR00455">
    <property type="entry name" value="HTHTETR"/>
</dbReference>
<reference evidence="7 8" key="1">
    <citation type="submission" date="2019-02" db="EMBL/GenBank/DDBJ databases">
        <title>Draft Genome Sequence of Streptomyces sp. AM-2504, identified by 16S rRNA comparative analysis as a Streptomyces Kasugaensis strain.</title>
        <authorList>
            <person name="Napolioni V."/>
            <person name="Giuliodori A.M."/>
            <person name="Spurio R."/>
            <person name="Fabbretti A."/>
        </authorList>
    </citation>
    <scope>NUCLEOTIDE SEQUENCE [LARGE SCALE GENOMIC DNA]</scope>
    <source>
        <strain evidence="7 8">AM-2504</strain>
    </source>
</reference>
<dbReference type="Pfam" id="PF00440">
    <property type="entry name" value="TetR_N"/>
    <property type="match status" value="1"/>
</dbReference>
<evidence type="ECO:0000256" key="3">
    <source>
        <dbReference type="ARBA" id="ARBA00023163"/>
    </source>
</evidence>
<evidence type="ECO:0000313" key="7">
    <source>
        <dbReference type="EMBL" id="TBO61345.1"/>
    </source>
</evidence>
<feature type="domain" description="HTH tetR-type" evidence="6">
    <location>
        <begin position="20"/>
        <end position="80"/>
    </location>
</feature>
<comment type="caution">
    <text evidence="7">The sequence shown here is derived from an EMBL/GenBank/DDBJ whole genome shotgun (WGS) entry which is preliminary data.</text>
</comment>
<keyword evidence="2 4" id="KW-0238">DNA-binding</keyword>
<accession>A0A4Q9I1M7</accession>
<sequence length="244" mass="26879">MATPTPQTTPSGGLRERKKQRTHDALIRAALELFTDQGYEATTIDEIAEAVDVSQRTYFRYFANKEEVVFAVQEMVEARFVAELRGRPASEAPLTALRQAVLGAWDDIGGAIASVVPVELHMRACQMIESTPALVAAHLRRSSDLEEEVSRLIAGREGLDVDTDPRPRVLVAAFGGVMRVASKVWGEGQDCSVTAIRELTRSYLDHIRPAFDDNWRTGQAGRSTGDVNSGRELSTPDKERIRNG</sequence>
<dbReference type="Proteomes" id="UP000292452">
    <property type="component" value="Unassembled WGS sequence"/>
</dbReference>
<evidence type="ECO:0000313" key="8">
    <source>
        <dbReference type="Proteomes" id="UP000292452"/>
    </source>
</evidence>
<dbReference type="AlphaFoldDB" id="A0A4Q9I1M7"/>
<proteinExistence type="predicted"/>
<dbReference type="Gene3D" id="1.10.357.10">
    <property type="entry name" value="Tetracycline Repressor, domain 2"/>
    <property type="match status" value="1"/>
</dbReference>
<dbReference type="InterPro" id="IPR050109">
    <property type="entry name" value="HTH-type_TetR-like_transc_reg"/>
</dbReference>
<name>A0A4Q9I1M7_STRKA</name>
<feature type="region of interest" description="Disordered" evidence="5">
    <location>
        <begin position="1"/>
        <end position="21"/>
    </location>
</feature>
<evidence type="ECO:0000259" key="6">
    <source>
        <dbReference type="PROSITE" id="PS50977"/>
    </source>
</evidence>
<evidence type="ECO:0000256" key="2">
    <source>
        <dbReference type="ARBA" id="ARBA00023125"/>
    </source>
</evidence>
<dbReference type="Pfam" id="PF17754">
    <property type="entry name" value="TetR_C_14"/>
    <property type="match status" value="1"/>
</dbReference>
<evidence type="ECO:0000256" key="5">
    <source>
        <dbReference type="SAM" id="MobiDB-lite"/>
    </source>
</evidence>
<keyword evidence="1" id="KW-0805">Transcription regulation</keyword>
<feature type="compositionally biased region" description="Polar residues" evidence="5">
    <location>
        <begin position="216"/>
        <end position="227"/>
    </location>
</feature>
<dbReference type="InterPro" id="IPR001647">
    <property type="entry name" value="HTH_TetR"/>
</dbReference>
<feature type="compositionally biased region" description="Basic and acidic residues" evidence="5">
    <location>
        <begin position="234"/>
        <end position="244"/>
    </location>
</feature>
<dbReference type="PANTHER" id="PTHR30055:SF238">
    <property type="entry name" value="MYCOFACTOCIN BIOSYNTHESIS TRANSCRIPTIONAL REGULATOR MFTR-RELATED"/>
    <property type="match status" value="1"/>
</dbReference>
<keyword evidence="3" id="KW-0804">Transcription</keyword>
<feature type="DNA-binding region" description="H-T-H motif" evidence="4">
    <location>
        <begin position="43"/>
        <end position="62"/>
    </location>
</feature>
<protein>
    <submittedName>
        <fullName evidence="7">TetR family transcriptional regulator</fullName>
    </submittedName>
</protein>
<dbReference type="SUPFAM" id="SSF46689">
    <property type="entry name" value="Homeodomain-like"/>
    <property type="match status" value="1"/>
</dbReference>